<dbReference type="AlphaFoldDB" id="A0A653I2I5"/>
<dbReference type="Proteomes" id="UP000439752">
    <property type="component" value="Unassembled WGS sequence"/>
</dbReference>
<name>A0A653I2I5_9BACL</name>
<dbReference type="EMBL" id="CABWKQ010000002">
    <property type="protein sequence ID" value="VWX33101.1"/>
    <property type="molecule type" value="Genomic_DNA"/>
</dbReference>
<sequence>MKNLKNFFKHVNLQNINFKKYYYFHFNFILNDLNLSHFLSIPQCMNE</sequence>
<accession>A0A653I2I5</accession>
<reference evidence="1 2" key="1">
    <citation type="submission" date="2019-10" db="EMBL/GenBank/DDBJ databases">
        <authorList>
            <person name="Karimi E."/>
        </authorList>
    </citation>
    <scope>NUCLEOTIDE SEQUENCE [LARGE SCALE GENOMIC DNA]</scope>
    <source>
        <strain evidence="1">Exiguobacterium sp. 9Y</strain>
    </source>
</reference>
<evidence type="ECO:0000313" key="2">
    <source>
        <dbReference type="Proteomes" id="UP000439752"/>
    </source>
</evidence>
<organism evidence="1 2">
    <name type="scientific">Exiguobacterium oxidotolerans</name>
    <dbReference type="NCBI Taxonomy" id="223958"/>
    <lineage>
        <taxon>Bacteria</taxon>
        <taxon>Bacillati</taxon>
        <taxon>Bacillota</taxon>
        <taxon>Bacilli</taxon>
        <taxon>Bacillales</taxon>
        <taxon>Bacillales Family XII. Incertae Sedis</taxon>
        <taxon>Exiguobacterium</taxon>
    </lineage>
</organism>
<keyword evidence="2" id="KW-1185">Reference proteome</keyword>
<evidence type="ECO:0000313" key="1">
    <source>
        <dbReference type="EMBL" id="VWX33101.1"/>
    </source>
</evidence>
<protein>
    <submittedName>
        <fullName evidence="1">Uncharacterized protein</fullName>
    </submittedName>
</protein>
<gene>
    <name evidence="1" type="ORF">EXIGUO9Y_100046</name>
</gene>
<proteinExistence type="predicted"/>